<protein>
    <submittedName>
        <fullName evidence="9">Carboxypeptidase S1 A</fullName>
    </submittedName>
</protein>
<dbReference type="SUPFAM" id="SSF53474">
    <property type="entry name" value="alpha/beta-Hydrolases"/>
    <property type="match status" value="1"/>
</dbReference>
<keyword evidence="6" id="KW-0325">Glycoprotein</keyword>
<sequence length="668" mass="73417">MSPAPLGALLSTLTALPCLLGIVQVASGQYFPSSPQGVQTLQSKFDNGVEISYKEPGICETTPGVKSFSGYVKLPMGILREDGVNDNCAINTFFWFFESRKDPANAPLSIWMNGGPGSSSMIGLFQENGPCTVNGDSNSTTLNPWSWNREVNMLYIDQPVQTGFSYDTLVNGTLDLLDPTVKIVDFKQEKMPEQNNTFIIGTFPSNKADATANGTANGARALWHFAQAFFQEFPDYKPNDDRISIWTESYGGRYGPEYTAFFQQQNQRIANGSLTTKGETAQIHLDTLGIINGCVDLLTQQLSYAQMAFNNTYNLQTINQTIYDQSVTAWSRPGGCRDKIVNCRSLATLSDPKNQGNNETVNKACRSANEFCSENIEGAYSKYSGRNFYDIAAPEKTPFPPNYYLGYLSQHWVQSALGVPLNFTESVNSVFEAFTQTGDYIRGGYLEDIAYILDQGIKVALVYGDRDYACNWIGGEEVSLAVPYSNSQQFKNAGYASLKVNGSYEGGLVRQVGNFSFTRVFQAGHEIPAYQPETAYEIFRRTMGNLDIATGKTPTVNTAVNANIYSTTGQMDTWAVKNKPPPAPEPTCYILSMTTTCSNDQIKAVINGTAKIKDWVLVDENRKATTSSGTGATGKKPKKNEGGVMERWSRVSVAAFALVTGIIMAFRW</sequence>
<dbReference type="InterPro" id="IPR029058">
    <property type="entry name" value="AB_hydrolase_fold"/>
</dbReference>
<gene>
    <name evidence="9" type="ORF">E6O75_ATG01016</name>
</gene>
<comment type="similarity">
    <text evidence="1">Belongs to the peptidase S10 family.</text>
</comment>
<evidence type="ECO:0000256" key="8">
    <source>
        <dbReference type="SAM" id="SignalP"/>
    </source>
</evidence>
<dbReference type="GO" id="GO:0006508">
    <property type="term" value="P:proteolysis"/>
    <property type="evidence" value="ECO:0007669"/>
    <property type="project" value="UniProtKB-KW"/>
</dbReference>
<evidence type="ECO:0000256" key="6">
    <source>
        <dbReference type="ARBA" id="ARBA00023180"/>
    </source>
</evidence>
<keyword evidence="2 9" id="KW-0121">Carboxypeptidase</keyword>
<evidence type="ECO:0000256" key="2">
    <source>
        <dbReference type="ARBA" id="ARBA00022645"/>
    </source>
</evidence>
<dbReference type="PRINTS" id="PR00724">
    <property type="entry name" value="CRBOXYPTASEC"/>
</dbReference>
<evidence type="ECO:0000256" key="1">
    <source>
        <dbReference type="ARBA" id="ARBA00009431"/>
    </source>
</evidence>
<keyword evidence="3" id="KW-0645">Protease</keyword>
<dbReference type="EMBL" id="SNSC02000002">
    <property type="protein sequence ID" value="TID26523.1"/>
    <property type="molecule type" value="Genomic_DNA"/>
</dbReference>
<evidence type="ECO:0000313" key="10">
    <source>
        <dbReference type="Proteomes" id="UP000298493"/>
    </source>
</evidence>
<feature type="compositionally biased region" description="Low complexity" evidence="7">
    <location>
        <begin position="624"/>
        <end position="634"/>
    </location>
</feature>
<dbReference type="Proteomes" id="UP000298493">
    <property type="component" value="Unassembled WGS sequence"/>
</dbReference>
<name>A0A4Z1PDA0_9PEZI</name>
<feature type="signal peptide" evidence="8">
    <location>
        <begin position="1"/>
        <end position="28"/>
    </location>
</feature>
<dbReference type="PANTHER" id="PTHR11802:SF189">
    <property type="entry name" value="CARBOXYPEPTIDASE"/>
    <property type="match status" value="1"/>
</dbReference>
<proteinExistence type="inferred from homology"/>
<dbReference type="InterPro" id="IPR033124">
    <property type="entry name" value="Ser_caboxypep_his_AS"/>
</dbReference>
<keyword evidence="4 8" id="KW-0732">Signal</keyword>
<comment type="caution">
    <text evidence="9">The sequence shown here is derived from an EMBL/GenBank/DDBJ whole genome shotgun (WGS) entry which is preliminary data.</text>
</comment>
<keyword evidence="5" id="KW-0378">Hydrolase</keyword>
<keyword evidence="10" id="KW-1185">Reference proteome</keyword>
<dbReference type="GO" id="GO:0000324">
    <property type="term" value="C:fungal-type vacuole"/>
    <property type="evidence" value="ECO:0007669"/>
    <property type="project" value="TreeGrafter"/>
</dbReference>
<feature type="chain" id="PRO_5021502826" evidence="8">
    <location>
        <begin position="29"/>
        <end position="668"/>
    </location>
</feature>
<dbReference type="PANTHER" id="PTHR11802">
    <property type="entry name" value="SERINE PROTEASE FAMILY S10 SERINE CARBOXYPEPTIDASE"/>
    <property type="match status" value="1"/>
</dbReference>
<dbReference type="GO" id="GO:0004185">
    <property type="term" value="F:serine-type carboxypeptidase activity"/>
    <property type="evidence" value="ECO:0007669"/>
    <property type="project" value="InterPro"/>
</dbReference>
<dbReference type="AlphaFoldDB" id="A0A4Z1PDA0"/>
<evidence type="ECO:0000256" key="5">
    <source>
        <dbReference type="ARBA" id="ARBA00022801"/>
    </source>
</evidence>
<evidence type="ECO:0000256" key="3">
    <source>
        <dbReference type="ARBA" id="ARBA00022670"/>
    </source>
</evidence>
<dbReference type="STRING" id="86259.A0A4Z1PDA0"/>
<dbReference type="PROSITE" id="PS00560">
    <property type="entry name" value="CARBOXYPEPT_SER_HIS"/>
    <property type="match status" value="1"/>
</dbReference>
<feature type="region of interest" description="Disordered" evidence="7">
    <location>
        <begin position="624"/>
        <end position="643"/>
    </location>
</feature>
<dbReference type="InterPro" id="IPR001563">
    <property type="entry name" value="Peptidase_S10"/>
</dbReference>
<accession>A0A4Z1PDA0</accession>
<dbReference type="Pfam" id="PF00450">
    <property type="entry name" value="Peptidase_S10"/>
    <property type="match status" value="1"/>
</dbReference>
<organism evidence="9 10">
    <name type="scientific">Venturia nashicola</name>
    <dbReference type="NCBI Taxonomy" id="86259"/>
    <lineage>
        <taxon>Eukaryota</taxon>
        <taxon>Fungi</taxon>
        <taxon>Dikarya</taxon>
        <taxon>Ascomycota</taxon>
        <taxon>Pezizomycotina</taxon>
        <taxon>Dothideomycetes</taxon>
        <taxon>Pleosporomycetidae</taxon>
        <taxon>Venturiales</taxon>
        <taxon>Venturiaceae</taxon>
        <taxon>Venturia</taxon>
    </lineage>
</organism>
<dbReference type="Gene3D" id="3.40.50.1820">
    <property type="entry name" value="alpha/beta hydrolase"/>
    <property type="match status" value="1"/>
</dbReference>
<evidence type="ECO:0000256" key="4">
    <source>
        <dbReference type="ARBA" id="ARBA00022729"/>
    </source>
</evidence>
<evidence type="ECO:0000313" key="9">
    <source>
        <dbReference type="EMBL" id="TID26523.1"/>
    </source>
</evidence>
<evidence type="ECO:0000256" key="7">
    <source>
        <dbReference type="SAM" id="MobiDB-lite"/>
    </source>
</evidence>
<reference evidence="9 10" key="1">
    <citation type="submission" date="2019-04" db="EMBL/GenBank/DDBJ databases">
        <title>High contiguity whole genome sequence and gene annotation resource for two Venturia nashicola isolates.</title>
        <authorList>
            <person name="Prokchorchik M."/>
            <person name="Won K."/>
            <person name="Lee Y."/>
            <person name="Choi E.D."/>
            <person name="Segonzac C."/>
            <person name="Sohn K.H."/>
        </authorList>
    </citation>
    <scope>NUCLEOTIDE SEQUENCE [LARGE SCALE GENOMIC DNA]</scope>
    <source>
        <strain evidence="9 10">PRI2</strain>
    </source>
</reference>